<dbReference type="Proteomes" id="UP000807025">
    <property type="component" value="Unassembled WGS sequence"/>
</dbReference>
<dbReference type="AlphaFoldDB" id="A0A9P5ZS55"/>
<feature type="compositionally biased region" description="Basic and acidic residues" evidence="1">
    <location>
        <begin position="144"/>
        <end position="157"/>
    </location>
</feature>
<organism evidence="2 3">
    <name type="scientific">Pleurotus eryngii</name>
    <name type="common">Boletus of the steppes</name>
    <dbReference type="NCBI Taxonomy" id="5323"/>
    <lineage>
        <taxon>Eukaryota</taxon>
        <taxon>Fungi</taxon>
        <taxon>Dikarya</taxon>
        <taxon>Basidiomycota</taxon>
        <taxon>Agaricomycotina</taxon>
        <taxon>Agaricomycetes</taxon>
        <taxon>Agaricomycetidae</taxon>
        <taxon>Agaricales</taxon>
        <taxon>Pleurotineae</taxon>
        <taxon>Pleurotaceae</taxon>
        <taxon>Pleurotus</taxon>
    </lineage>
</organism>
<protein>
    <submittedName>
        <fullName evidence="2">Uncharacterized protein</fullName>
    </submittedName>
</protein>
<proteinExistence type="predicted"/>
<feature type="compositionally biased region" description="Polar residues" evidence="1">
    <location>
        <begin position="181"/>
        <end position="190"/>
    </location>
</feature>
<comment type="caution">
    <text evidence="2">The sequence shown here is derived from an EMBL/GenBank/DDBJ whole genome shotgun (WGS) entry which is preliminary data.</text>
</comment>
<dbReference type="EMBL" id="MU154585">
    <property type="protein sequence ID" value="KAF9493467.1"/>
    <property type="molecule type" value="Genomic_DNA"/>
</dbReference>
<dbReference type="OrthoDB" id="3126867at2759"/>
<feature type="compositionally biased region" description="Basic and acidic residues" evidence="1">
    <location>
        <begin position="167"/>
        <end position="176"/>
    </location>
</feature>
<keyword evidence="3" id="KW-1185">Reference proteome</keyword>
<feature type="compositionally biased region" description="Basic residues" evidence="1">
    <location>
        <begin position="114"/>
        <end position="125"/>
    </location>
</feature>
<reference evidence="2" key="1">
    <citation type="submission" date="2020-11" db="EMBL/GenBank/DDBJ databases">
        <authorList>
            <consortium name="DOE Joint Genome Institute"/>
            <person name="Ahrendt S."/>
            <person name="Riley R."/>
            <person name="Andreopoulos W."/>
            <person name="Labutti K."/>
            <person name="Pangilinan J."/>
            <person name="Ruiz-Duenas F.J."/>
            <person name="Barrasa J.M."/>
            <person name="Sanchez-Garcia M."/>
            <person name="Camarero S."/>
            <person name="Miyauchi S."/>
            <person name="Serrano A."/>
            <person name="Linde D."/>
            <person name="Babiker R."/>
            <person name="Drula E."/>
            <person name="Ayuso-Fernandez I."/>
            <person name="Pacheco R."/>
            <person name="Padilla G."/>
            <person name="Ferreira P."/>
            <person name="Barriuso J."/>
            <person name="Kellner H."/>
            <person name="Castanera R."/>
            <person name="Alfaro M."/>
            <person name="Ramirez L."/>
            <person name="Pisabarro A.G."/>
            <person name="Kuo A."/>
            <person name="Tritt A."/>
            <person name="Lipzen A."/>
            <person name="He G."/>
            <person name="Yan M."/>
            <person name="Ng V."/>
            <person name="Cullen D."/>
            <person name="Martin F."/>
            <person name="Rosso M.-N."/>
            <person name="Henrissat B."/>
            <person name="Hibbett D."/>
            <person name="Martinez A.T."/>
            <person name="Grigoriev I.V."/>
        </authorList>
    </citation>
    <scope>NUCLEOTIDE SEQUENCE</scope>
    <source>
        <strain evidence="2">ATCC 90797</strain>
    </source>
</reference>
<feature type="region of interest" description="Disordered" evidence="1">
    <location>
        <begin position="21"/>
        <end position="46"/>
    </location>
</feature>
<accession>A0A9P5ZS55</accession>
<gene>
    <name evidence="2" type="ORF">BDN71DRAFT_1450300</name>
</gene>
<evidence type="ECO:0000313" key="2">
    <source>
        <dbReference type="EMBL" id="KAF9493467.1"/>
    </source>
</evidence>
<name>A0A9P5ZS55_PLEER</name>
<feature type="region of interest" description="Disordered" evidence="1">
    <location>
        <begin position="109"/>
        <end position="190"/>
    </location>
</feature>
<evidence type="ECO:0000313" key="3">
    <source>
        <dbReference type="Proteomes" id="UP000807025"/>
    </source>
</evidence>
<evidence type="ECO:0000256" key="1">
    <source>
        <dbReference type="SAM" id="MobiDB-lite"/>
    </source>
</evidence>
<feature type="compositionally biased region" description="Polar residues" evidence="1">
    <location>
        <begin position="131"/>
        <end position="141"/>
    </location>
</feature>
<sequence length="190" mass="20879">MPAEALTRKASKARIDAMFSHLEPHPRPDYPKCLTDPPPLSQEDINAMFPNLPAGLRPYYVALGNLPPPLKKGLFDLGKSDKGPGTRSKSRRIAQFGVTNGATELLKEEEKVVGRSKRAMKRKRAAGVDNSEINATATAPTSGKGKEKNPARTKSGEKVTNGTVKKLKVEHMEAHQRRQRTSTTLDQQNE</sequence>